<comment type="caution">
    <text evidence="4">The sequence shown here is derived from an EMBL/GenBank/DDBJ whole genome shotgun (WGS) entry which is preliminary data.</text>
</comment>
<feature type="compositionally biased region" description="Gly residues" evidence="3">
    <location>
        <begin position="1"/>
        <end position="11"/>
    </location>
</feature>
<evidence type="ECO:0008006" key="6">
    <source>
        <dbReference type="Google" id="ProtNLM"/>
    </source>
</evidence>
<protein>
    <recommendedName>
        <fullName evidence="6">WW domain-containing oxidoreductase</fullName>
    </recommendedName>
</protein>
<evidence type="ECO:0000256" key="1">
    <source>
        <dbReference type="ARBA" id="ARBA00006484"/>
    </source>
</evidence>
<dbReference type="InterPro" id="IPR002347">
    <property type="entry name" value="SDR_fam"/>
</dbReference>
<dbReference type="Pfam" id="PF00106">
    <property type="entry name" value="adh_short"/>
    <property type="match status" value="1"/>
</dbReference>
<proteinExistence type="inferred from homology"/>
<sequence length="404" mass="43012">MTARPGFGGSRQSGRAYSDEDVPNLHGKIALLTGATAGASLHVAKVLASKGARVLLLARREDNPDAALEDIRQHCFEHDHSLNPDPDLAFVKCDLANLEDVKRVADDLCEREIRLDIVVCDAGLGVQTFDVSVDGIDRHFAVSHLGHFLLINRLLPLLRRTAYAPPPASTSPSASPSSGAAPRIICVSSALRAAAPSNASFLSHAELTAESDAASSPLALYARAKLAAVLFVKFGLAPRMNAPAPPPCSSDVQASAGDSPRMHSDRPRAILALATDPGPVHPGQPAQLAQAYGPLLGSAAKLVAAPFERTPVDAARSTLWAATAPELEQDWERWQGAYVTVPGQEDAGCAMARDETRGARLWAMSEDLVRKRLGEDALQPWTWRGDEDEGEAYATPGQGRWLSP</sequence>
<dbReference type="PANTHER" id="PTHR24320">
    <property type="entry name" value="RETINOL DEHYDROGENASE"/>
    <property type="match status" value="1"/>
</dbReference>
<name>A0A1M2VS92_TRAPU</name>
<evidence type="ECO:0000256" key="3">
    <source>
        <dbReference type="SAM" id="MobiDB-lite"/>
    </source>
</evidence>
<dbReference type="STRING" id="154538.A0A1M2VS92"/>
<evidence type="ECO:0000313" key="5">
    <source>
        <dbReference type="Proteomes" id="UP000184267"/>
    </source>
</evidence>
<feature type="region of interest" description="Disordered" evidence="3">
    <location>
        <begin position="245"/>
        <end position="264"/>
    </location>
</feature>
<dbReference type="Proteomes" id="UP000184267">
    <property type="component" value="Unassembled WGS sequence"/>
</dbReference>
<organism evidence="4 5">
    <name type="scientific">Trametes pubescens</name>
    <name type="common">White-rot fungus</name>
    <dbReference type="NCBI Taxonomy" id="154538"/>
    <lineage>
        <taxon>Eukaryota</taxon>
        <taxon>Fungi</taxon>
        <taxon>Dikarya</taxon>
        <taxon>Basidiomycota</taxon>
        <taxon>Agaricomycotina</taxon>
        <taxon>Agaricomycetes</taxon>
        <taxon>Polyporales</taxon>
        <taxon>Polyporaceae</taxon>
        <taxon>Trametes</taxon>
    </lineage>
</organism>
<keyword evidence="2" id="KW-0560">Oxidoreductase</keyword>
<dbReference type="InterPro" id="IPR036291">
    <property type="entry name" value="NAD(P)-bd_dom_sf"/>
</dbReference>
<feature type="region of interest" description="Disordered" evidence="3">
    <location>
        <begin position="383"/>
        <end position="404"/>
    </location>
</feature>
<dbReference type="EMBL" id="MNAD01000776">
    <property type="protein sequence ID" value="OJT10471.1"/>
    <property type="molecule type" value="Genomic_DNA"/>
</dbReference>
<reference evidence="4 5" key="1">
    <citation type="submission" date="2016-10" db="EMBL/GenBank/DDBJ databases">
        <title>Genome sequence of the basidiomycete white-rot fungus Trametes pubescens.</title>
        <authorList>
            <person name="Makela M.R."/>
            <person name="Granchi Z."/>
            <person name="Peng M."/>
            <person name="De Vries R.P."/>
            <person name="Grigoriev I."/>
            <person name="Riley R."/>
            <person name="Hilden K."/>
        </authorList>
    </citation>
    <scope>NUCLEOTIDE SEQUENCE [LARGE SCALE GENOMIC DNA]</scope>
    <source>
        <strain evidence="4 5">FBCC735</strain>
    </source>
</reference>
<dbReference type="OrthoDB" id="191139at2759"/>
<accession>A0A1M2VS92</accession>
<dbReference type="Gene3D" id="3.40.50.720">
    <property type="entry name" value="NAD(P)-binding Rossmann-like Domain"/>
    <property type="match status" value="1"/>
</dbReference>
<feature type="region of interest" description="Disordered" evidence="3">
    <location>
        <begin position="1"/>
        <end position="20"/>
    </location>
</feature>
<evidence type="ECO:0000256" key="2">
    <source>
        <dbReference type="ARBA" id="ARBA00023002"/>
    </source>
</evidence>
<dbReference type="PANTHER" id="PTHR24320:SF281">
    <property type="entry name" value="SHORT CHAIN DEHYDROGENASE_REDUCTASE FAMILY PROTEIN (AFU_ORTHOLOGUE AFUA_5G14310)"/>
    <property type="match status" value="1"/>
</dbReference>
<dbReference type="SUPFAM" id="SSF51735">
    <property type="entry name" value="NAD(P)-binding Rossmann-fold domains"/>
    <property type="match status" value="1"/>
</dbReference>
<gene>
    <name evidence="4" type="ORF">TRAPUB_13070</name>
</gene>
<comment type="similarity">
    <text evidence="1">Belongs to the short-chain dehydrogenases/reductases (SDR) family.</text>
</comment>
<dbReference type="AlphaFoldDB" id="A0A1M2VS92"/>
<dbReference type="GO" id="GO:0016491">
    <property type="term" value="F:oxidoreductase activity"/>
    <property type="evidence" value="ECO:0007669"/>
    <property type="project" value="UniProtKB-KW"/>
</dbReference>
<dbReference type="OMA" id="WERWQGA"/>
<keyword evidence="5" id="KW-1185">Reference proteome</keyword>
<evidence type="ECO:0000313" key="4">
    <source>
        <dbReference type="EMBL" id="OJT10471.1"/>
    </source>
</evidence>